<evidence type="ECO:0000259" key="2">
    <source>
        <dbReference type="Pfam" id="PF00899"/>
    </source>
</evidence>
<feature type="transmembrane region" description="Helical" evidence="1">
    <location>
        <begin position="134"/>
        <end position="161"/>
    </location>
</feature>
<dbReference type="PANTHER" id="PTHR10953">
    <property type="entry name" value="UBIQUITIN-ACTIVATING ENZYME E1"/>
    <property type="match status" value="1"/>
</dbReference>
<dbReference type="Proteomes" id="UP001602119">
    <property type="component" value="Unassembled WGS sequence"/>
</dbReference>
<dbReference type="InterPro" id="IPR045886">
    <property type="entry name" value="ThiF/MoeB/HesA"/>
</dbReference>
<dbReference type="EMBL" id="JBIAXI010000010">
    <property type="protein sequence ID" value="MFF4774778.1"/>
    <property type="molecule type" value="Genomic_DNA"/>
</dbReference>
<dbReference type="PANTHER" id="PTHR10953:SF102">
    <property type="entry name" value="ADENYLYLTRANSFERASE AND SULFURTRANSFERASE MOCS3"/>
    <property type="match status" value="1"/>
</dbReference>
<dbReference type="InterPro" id="IPR035985">
    <property type="entry name" value="Ubiquitin-activating_enz"/>
</dbReference>
<dbReference type="InterPro" id="IPR000594">
    <property type="entry name" value="ThiF_NAD_FAD-bd"/>
</dbReference>
<name>A0ABW6V6X1_MICFU</name>
<protein>
    <submittedName>
        <fullName evidence="3">HesA/MoeB/ThiF family protein</fullName>
    </submittedName>
</protein>
<gene>
    <name evidence="3" type="ORF">ACFY05_18165</name>
</gene>
<dbReference type="SUPFAM" id="SSF69572">
    <property type="entry name" value="Activating enzymes of the ubiquitin-like proteins"/>
    <property type="match status" value="1"/>
</dbReference>
<keyword evidence="1" id="KW-1133">Transmembrane helix</keyword>
<keyword evidence="1" id="KW-0472">Membrane</keyword>
<reference evidence="3 4" key="1">
    <citation type="submission" date="2024-10" db="EMBL/GenBank/DDBJ databases">
        <title>The Natural Products Discovery Center: Release of the First 8490 Sequenced Strains for Exploring Actinobacteria Biosynthetic Diversity.</title>
        <authorList>
            <person name="Kalkreuter E."/>
            <person name="Kautsar S.A."/>
            <person name="Yang D."/>
            <person name="Bader C.D."/>
            <person name="Teijaro C.N."/>
            <person name="Fluegel L."/>
            <person name="Davis C.M."/>
            <person name="Simpson J.R."/>
            <person name="Lauterbach L."/>
            <person name="Steele A.D."/>
            <person name="Gui C."/>
            <person name="Meng S."/>
            <person name="Li G."/>
            <person name="Viehrig K."/>
            <person name="Ye F."/>
            <person name="Su P."/>
            <person name="Kiefer A.F."/>
            <person name="Nichols A."/>
            <person name="Cepeda A.J."/>
            <person name="Yan W."/>
            <person name="Fan B."/>
            <person name="Jiang Y."/>
            <person name="Adhikari A."/>
            <person name="Zheng C.-J."/>
            <person name="Schuster L."/>
            <person name="Cowan T.M."/>
            <person name="Smanski M.J."/>
            <person name="Chevrette M.G."/>
            <person name="De Carvalho L.P.S."/>
            <person name="Shen B."/>
        </authorList>
    </citation>
    <scope>NUCLEOTIDE SEQUENCE [LARGE SCALE GENOMIC DNA]</scope>
    <source>
        <strain evidence="3 4">NPDC001281</strain>
    </source>
</reference>
<dbReference type="Gene3D" id="3.40.50.720">
    <property type="entry name" value="NAD(P)-binding Rossmann-like Domain"/>
    <property type="match status" value="1"/>
</dbReference>
<evidence type="ECO:0000313" key="3">
    <source>
        <dbReference type="EMBL" id="MFF4774778.1"/>
    </source>
</evidence>
<feature type="domain" description="THIF-type NAD/FAD binding fold" evidence="2">
    <location>
        <begin position="122"/>
        <end position="338"/>
    </location>
</feature>
<evidence type="ECO:0000313" key="4">
    <source>
        <dbReference type="Proteomes" id="UP001602119"/>
    </source>
</evidence>
<accession>A0ABW6V6X1</accession>
<keyword evidence="1" id="KW-0812">Transmembrane</keyword>
<evidence type="ECO:0000256" key="1">
    <source>
        <dbReference type="SAM" id="Phobius"/>
    </source>
</evidence>
<dbReference type="Pfam" id="PF00899">
    <property type="entry name" value="ThiF"/>
    <property type="match status" value="1"/>
</dbReference>
<comment type="caution">
    <text evidence="3">The sequence shown here is derived from an EMBL/GenBank/DDBJ whole genome shotgun (WGS) entry which is preliminary data.</text>
</comment>
<sequence>MRLPRIKPEHAAHRLDDGRIRIGGDIYGLAHEINDPYGWAWTALEAMNGTRTCADVAEVVRAGFPELTRHDAVAIVAQLVGTGHIEDAGATEAPELSSRERERYSRGHAFFRWADLTPRERGWDAQLRLRRSRVLLVGVGGAGASAALALAASGVGALHLIDDDVVELSNLNRQLIFAEDDIGRPKVEVAVERLMTLNSDIEVSGVSARVRDEGDLADLLPGFDVLAMCADEPRGEDGIRVWANRACFAAGVPWVGGGYSGPLVTTGVFVPGRGACYECMQRIEDRKRTDAAYRPVDLGGPGAIATSAGLCGNLVAQGVLRVITGVPPITAGFIQGTNLIAPQQPIYAEFPRGEAGCAVCTR</sequence>
<proteinExistence type="predicted"/>
<organism evidence="3 4">
    <name type="scientific">Microtetraspora fusca</name>
    <dbReference type="NCBI Taxonomy" id="1997"/>
    <lineage>
        <taxon>Bacteria</taxon>
        <taxon>Bacillati</taxon>
        <taxon>Actinomycetota</taxon>
        <taxon>Actinomycetes</taxon>
        <taxon>Streptosporangiales</taxon>
        <taxon>Streptosporangiaceae</taxon>
        <taxon>Microtetraspora</taxon>
    </lineage>
</organism>
<keyword evidence="4" id="KW-1185">Reference proteome</keyword>
<dbReference type="RefSeq" id="WP_387343084.1">
    <property type="nucleotide sequence ID" value="NZ_JBIAXI010000010.1"/>
</dbReference>